<gene>
    <name evidence="2" type="ORF">Slati_0389200</name>
</gene>
<accession>A0AAW2XZW8</accession>
<sequence length="152" mass="17766">MHQEVLVSAFTQELRGGPLFESLAKKSAVDFLDVLARAEKYMNFEDAWLEKKNGCDKRKEREQSARRSTGEPRGCFNPLNPKNDHYAPLITSLTRILMAIDRFPAPQWPKGSEEGHQLPKLKYFCRYHREYEHNTNRCQQLRQEIEMLIQAG</sequence>
<evidence type="ECO:0000256" key="1">
    <source>
        <dbReference type="SAM" id="MobiDB-lite"/>
    </source>
</evidence>
<comment type="caution">
    <text evidence="2">The sequence shown here is derived from an EMBL/GenBank/DDBJ whole genome shotgun (WGS) entry which is preliminary data.</text>
</comment>
<dbReference type="EMBL" id="JACGWN010000002">
    <property type="protein sequence ID" value="KAL0457620.1"/>
    <property type="molecule type" value="Genomic_DNA"/>
</dbReference>
<feature type="region of interest" description="Disordered" evidence="1">
    <location>
        <begin position="54"/>
        <end position="79"/>
    </location>
</feature>
<reference evidence="2" key="2">
    <citation type="journal article" date="2024" name="Plant">
        <title>Genomic evolution and insights into agronomic trait innovations of Sesamum species.</title>
        <authorList>
            <person name="Miao H."/>
            <person name="Wang L."/>
            <person name="Qu L."/>
            <person name="Liu H."/>
            <person name="Sun Y."/>
            <person name="Le M."/>
            <person name="Wang Q."/>
            <person name="Wei S."/>
            <person name="Zheng Y."/>
            <person name="Lin W."/>
            <person name="Duan Y."/>
            <person name="Cao H."/>
            <person name="Xiong S."/>
            <person name="Wang X."/>
            <person name="Wei L."/>
            <person name="Li C."/>
            <person name="Ma Q."/>
            <person name="Ju M."/>
            <person name="Zhao R."/>
            <person name="Li G."/>
            <person name="Mu C."/>
            <person name="Tian Q."/>
            <person name="Mei H."/>
            <person name="Zhang T."/>
            <person name="Gao T."/>
            <person name="Zhang H."/>
        </authorList>
    </citation>
    <scope>NUCLEOTIDE SEQUENCE</scope>
    <source>
        <strain evidence="2">KEN1</strain>
    </source>
</reference>
<dbReference type="AlphaFoldDB" id="A0AAW2XZW8"/>
<organism evidence="2">
    <name type="scientific">Sesamum latifolium</name>
    <dbReference type="NCBI Taxonomy" id="2727402"/>
    <lineage>
        <taxon>Eukaryota</taxon>
        <taxon>Viridiplantae</taxon>
        <taxon>Streptophyta</taxon>
        <taxon>Embryophyta</taxon>
        <taxon>Tracheophyta</taxon>
        <taxon>Spermatophyta</taxon>
        <taxon>Magnoliopsida</taxon>
        <taxon>eudicotyledons</taxon>
        <taxon>Gunneridae</taxon>
        <taxon>Pentapetalae</taxon>
        <taxon>asterids</taxon>
        <taxon>lamiids</taxon>
        <taxon>Lamiales</taxon>
        <taxon>Pedaliaceae</taxon>
        <taxon>Sesamum</taxon>
    </lineage>
</organism>
<protein>
    <submittedName>
        <fullName evidence="2">Uncharacterized protein</fullName>
    </submittedName>
</protein>
<evidence type="ECO:0000313" key="2">
    <source>
        <dbReference type="EMBL" id="KAL0457620.1"/>
    </source>
</evidence>
<proteinExistence type="predicted"/>
<feature type="compositionally biased region" description="Basic and acidic residues" evidence="1">
    <location>
        <begin position="54"/>
        <end position="70"/>
    </location>
</feature>
<reference evidence="2" key="1">
    <citation type="submission" date="2020-06" db="EMBL/GenBank/DDBJ databases">
        <authorList>
            <person name="Li T."/>
            <person name="Hu X."/>
            <person name="Zhang T."/>
            <person name="Song X."/>
            <person name="Zhang H."/>
            <person name="Dai N."/>
            <person name="Sheng W."/>
            <person name="Hou X."/>
            <person name="Wei L."/>
        </authorList>
    </citation>
    <scope>NUCLEOTIDE SEQUENCE</scope>
    <source>
        <strain evidence="2">KEN1</strain>
        <tissue evidence="2">Leaf</tissue>
    </source>
</reference>
<name>A0AAW2XZW8_9LAMI</name>